<dbReference type="EMBL" id="JADBDY010000001">
    <property type="protein sequence ID" value="MBE1456227.1"/>
    <property type="molecule type" value="Genomic_DNA"/>
</dbReference>
<comment type="caution">
    <text evidence="1">The sequence shown here is derived from an EMBL/GenBank/DDBJ whole genome shotgun (WGS) entry which is preliminary data.</text>
</comment>
<organism evidence="1 2">
    <name type="scientific">Nocardiopsis terrae</name>
    <dbReference type="NCBI Taxonomy" id="372655"/>
    <lineage>
        <taxon>Bacteria</taxon>
        <taxon>Bacillati</taxon>
        <taxon>Actinomycetota</taxon>
        <taxon>Actinomycetes</taxon>
        <taxon>Streptosporangiales</taxon>
        <taxon>Nocardiopsidaceae</taxon>
        <taxon>Nocardiopsis</taxon>
    </lineage>
</organism>
<protein>
    <submittedName>
        <fullName evidence="1">Uncharacterized protein</fullName>
    </submittedName>
</protein>
<name>A0ABR9HB19_9ACTN</name>
<evidence type="ECO:0000313" key="2">
    <source>
        <dbReference type="Proteomes" id="UP000598217"/>
    </source>
</evidence>
<keyword evidence="2" id="KW-1185">Reference proteome</keyword>
<reference evidence="1 2" key="1">
    <citation type="submission" date="2020-10" db="EMBL/GenBank/DDBJ databases">
        <title>Sequencing the genomes of 1000 actinobacteria strains.</title>
        <authorList>
            <person name="Klenk H.-P."/>
        </authorList>
    </citation>
    <scope>NUCLEOTIDE SEQUENCE [LARGE SCALE GENOMIC DNA]</scope>
    <source>
        <strain evidence="1 2">DSM 45157</strain>
    </source>
</reference>
<evidence type="ECO:0000313" key="1">
    <source>
        <dbReference type="EMBL" id="MBE1456227.1"/>
    </source>
</evidence>
<proteinExistence type="predicted"/>
<dbReference type="RefSeq" id="WP_191269118.1">
    <property type="nucleotide sequence ID" value="NZ_BMXJ01000002.1"/>
</dbReference>
<gene>
    <name evidence="1" type="ORF">H4W79_000441</name>
</gene>
<dbReference type="Proteomes" id="UP000598217">
    <property type="component" value="Unassembled WGS sequence"/>
</dbReference>
<accession>A0ABR9HB19</accession>
<sequence>MSERTDALAHRLTRLLNDPGLAADAVTRLISAEAVLGCLDDALRSGGD</sequence>